<proteinExistence type="predicted"/>
<sequence>MVLLIEFKQANPRSTGVADATIKAKVKHDNAPPPGKCIATEPINPVIAKHTRSIPRMKWECS</sequence>
<keyword evidence="2" id="KW-1185">Reference proteome</keyword>
<evidence type="ECO:0000313" key="1">
    <source>
        <dbReference type="EMBL" id="VDO61288.1"/>
    </source>
</evidence>
<dbReference type="AlphaFoldDB" id="A0A183JCI9"/>
<evidence type="ECO:0000313" key="3">
    <source>
        <dbReference type="WBParaSite" id="SCUD_0000039601-mRNA-1"/>
    </source>
</evidence>
<evidence type="ECO:0000313" key="2">
    <source>
        <dbReference type="Proteomes" id="UP000279833"/>
    </source>
</evidence>
<accession>A0A183JCI9</accession>
<protein>
    <submittedName>
        <fullName evidence="3">Glu_synthase domain-containing protein</fullName>
    </submittedName>
</protein>
<dbReference type="EMBL" id="UZAK01000256">
    <property type="protein sequence ID" value="VDO61288.1"/>
    <property type="molecule type" value="Genomic_DNA"/>
</dbReference>
<organism evidence="3">
    <name type="scientific">Schistosoma curassoni</name>
    <dbReference type="NCBI Taxonomy" id="6186"/>
    <lineage>
        <taxon>Eukaryota</taxon>
        <taxon>Metazoa</taxon>
        <taxon>Spiralia</taxon>
        <taxon>Lophotrochozoa</taxon>
        <taxon>Platyhelminthes</taxon>
        <taxon>Trematoda</taxon>
        <taxon>Digenea</taxon>
        <taxon>Strigeidida</taxon>
        <taxon>Schistosomatoidea</taxon>
        <taxon>Schistosomatidae</taxon>
        <taxon>Schistosoma</taxon>
    </lineage>
</organism>
<reference evidence="3" key="1">
    <citation type="submission" date="2016-06" db="UniProtKB">
        <authorList>
            <consortium name="WormBaseParasite"/>
        </authorList>
    </citation>
    <scope>IDENTIFICATION</scope>
</reference>
<reference evidence="1 2" key="2">
    <citation type="submission" date="2018-11" db="EMBL/GenBank/DDBJ databases">
        <authorList>
            <consortium name="Pathogen Informatics"/>
        </authorList>
    </citation>
    <scope>NUCLEOTIDE SEQUENCE [LARGE SCALE GENOMIC DNA]</scope>
    <source>
        <strain evidence="1">Dakar</strain>
        <strain evidence="2">Dakar, Senegal</strain>
    </source>
</reference>
<gene>
    <name evidence="1" type="ORF">SCUD_LOCUS397</name>
</gene>
<dbReference type="Proteomes" id="UP000279833">
    <property type="component" value="Unassembled WGS sequence"/>
</dbReference>
<name>A0A183JCI9_9TREM</name>
<dbReference type="WBParaSite" id="SCUD_0000039601-mRNA-1">
    <property type="protein sequence ID" value="SCUD_0000039601-mRNA-1"/>
    <property type="gene ID" value="SCUD_0000039601"/>
</dbReference>